<feature type="region of interest" description="Disordered" evidence="1">
    <location>
        <begin position="34"/>
        <end position="70"/>
    </location>
</feature>
<evidence type="ECO:0000256" key="1">
    <source>
        <dbReference type="SAM" id="MobiDB-lite"/>
    </source>
</evidence>
<dbReference type="OrthoDB" id="9986677at2759"/>
<evidence type="ECO:0000313" key="2">
    <source>
        <dbReference type="EMBL" id="KAG0464140.1"/>
    </source>
</evidence>
<keyword evidence="3" id="KW-1185">Reference proteome</keyword>
<evidence type="ECO:0000313" key="3">
    <source>
        <dbReference type="Proteomes" id="UP000636800"/>
    </source>
</evidence>
<comment type="caution">
    <text evidence="2">The sequence shown here is derived from an EMBL/GenBank/DDBJ whole genome shotgun (WGS) entry which is preliminary data.</text>
</comment>
<dbReference type="Proteomes" id="UP000636800">
    <property type="component" value="Chromosome 10"/>
</dbReference>
<name>A0A835UKK1_VANPL</name>
<proteinExistence type="predicted"/>
<protein>
    <submittedName>
        <fullName evidence="2">Uncharacterized protein</fullName>
    </submittedName>
</protein>
<reference evidence="2 3" key="1">
    <citation type="journal article" date="2020" name="Nat. Food">
        <title>A phased Vanilla planifolia genome enables genetic improvement of flavour and production.</title>
        <authorList>
            <person name="Hasing T."/>
            <person name="Tang H."/>
            <person name="Brym M."/>
            <person name="Khazi F."/>
            <person name="Huang T."/>
            <person name="Chambers A.H."/>
        </authorList>
    </citation>
    <scope>NUCLEOTIDE SEQUENCE [LARGE SCALE GENOMIC DNA]</scope>
    <source>
        <tissue evidence="2">Leaf</tissue>
    </source>
</reference>
<dbReference type="AlphaFoldDB" id="A0A835UKK1"/>
<gene>
    <name evidence="2" type="ORF">HPP92_020209</name>
</gene>
<dbReference type="EMBL" id="JADCNL010000010">
    <property type="protein sequence ID" value="KAG0464140.1"/>
    <property type="molecule type" value="Genomic_DNA"/>
</dbReference>
<accession>A0A835UKK1</accession>
<feature type="compositionally biased region" description="Basic and acidic residues" evidence="1">
    <location>
        <begin position="46"/>
        <end position="63"/>
    </location>
</feature>
<sequence>MPALPSFSISSSATLLSLSLSAPRSVSYSSLSLLSPIASPPATPLPDRDRDSDRLGFDSHEPSTTKVSFSRRRFLETTRRRSSGGEITVQHRRKVWGKSWICHRKVKCGSYMYN</sequence>
<organism evidence="2 3">
    <name type="scientific">Vanilla planifolia</name>
    <name type="common">Vanilla</name>
    <dbReference type="NCBI Taxonomy" id="51239"/>
    <lineage>
        <taxon>Eukaryota</taxon>
        <taxon>Viridiplantae</taxon>
        <taxon>Streptophyta</taxon>
        <taxon>Embryophyta</taxon>
        <taxon>Tracheophyta</taxon>
        <taxon>Spermatophyta</taxon>
        <taxon>Magnoliopsida</taxon>
        <taxon>Liliopsida</taxon>
        <taxon>Asparagales</taxon>
        <taxon>Orchidaceae</taxon>
        <taxon>Vanilloideae</taxon>
        <taxon>Vanilleae</taxon>
        <taxon>Vanilla</taxon>
    </lineage>
</organism>